<dbReference type="STRING" id="241244.ATY39_06415"/>
<evidence type="ECO:0000256" key="1">
    <source>
        <dbReference type="SAM" id="Phobius"/>
    </source>
</evidence>
<reference evidence="4" key="2">
    <citation type="submission" date="2016-03" db="EMBL/GenBank/DDBJ databases">
        <authorList>
            <person name="Ploux O."/>
        </authorList>
    </citation>
    <scope>NUCLEOTIDE SEQUENCE [LARGE SCALE GENOMIC DNA]</scope>
    <source>
        <strain evidence="4">PP9</strain>
    </source>
</reference>
<dbReference type="GO" id="GO:0030153">
    <property type="term" value="P:bacteriocin immunity"/>
    <property type="evidence" value="ECO:0007669"/>
    <property type="project" value="InterPro"/>
</dbReference>
<name>A0A143HBP4_9BACL</name>
<evidence type="ECO:0000259" key="2">
    <source>
        <dbReference type="Pfam" id="PF06713"/>
    </source>
</evidence>
<evidence type="ECO:0000313" key="3">
    <source>
        <dbReference type="EMBL" id="AMW99122.1"/>
    </source>
</evidence>
<feature type="domain" description="Uncharacterized protein YyaB-like PH" evidence="2">
    <location>
        <begin position="52"/>
        <end position="126"/>
    </location>
</feature>
<reference evidence="3 4" key="1">
    <citation type="journal article" date="2016" name="Genome Announc.">
        <title>Whole-Genome Sequence of Rummeliibacillus stabekisii Strain PP9 Isolated from Antarctic Soil.</title>
        <authorList>
            <person name="da Mota F.F."/>
            <person name="Vollu R.E."/>
            <person name="Jurelevicius D."/>
            <person name="Seldin L."/>
        </authorList>
    </citation>
    <scope>NUCLEOTIDE SEQUENCE [LARGE SCALE GENOMIC DNA]</scope>
    <source>
        <strain evidence="3 4">PP9</strain>
    </source>
</reference>
<keyword evidence="1" id="KW-0812">Transmembrane</keyword>
<dbReference type="RefSeq" id="WP_066787457.1">
    <property type="nucleotide sequence ID" value="NZ_CP014806.1"/>
</dbReference>
<protein>
    <recommendedName>
        <fullName evidence="2">Uncharacterized protein YyaB-like PH domain-containing protein</fullName>
    </recommendedName>
</protein>
<dbReference type="OrthoDB" id="6658731at2"/>
<keyword evidence="1" id="KW-1133">Transmembrane helix</keyword>
<dbReference type="KEGG" id="rst:ATY39_06415"/>
<dbReference type="PROSITE" id="PS51257">
    <property type="entry name" value="PROKAR_LIPOPROTEIN"/>
    <property type="match status" value="1"/>
</dbReference>
<dbReference type="Proteomes" id="UP000076021">
    <property type="component" value="Chromosome"/>
</dbReference>
<dbReference type="Pfam" id="PF06713">
    <property type="entry name" value="bPH_4"/>
    <property type="match status" value="1"/>
</dbReference>
<feature type="transmembrane region" description="Helical" evidence="1">
    <location>
        <begin position="34"/>
        <end position="54"/>
    </location>
</feature>
<organism evidence="3 4">
    <name type="scientific">Rummeliibacillus stabekisii</name>
    <dbReference type="NCBI Taxonomy" id="241244"/>
    <lineage>
        <taxon>Bacteria</taxon>
        <taxon>Bacillati</taxon>
        <taxon>Bacillota</taxon>
        <taxon>Bacilli</taxon>
        <taxon>Bacillales</taxon>
        <taxon>Caryophanaceae</taxon>
        <taxon>Rummeliibacillus</taxon>
    </lineage>
</organism>
<dbReference type="EMBL" id="CP014806">
    <property type="protein sequence ID" value="AMW99122.1"/>
    <property type="molecule type" value="Genomic_DNA"/>
</dbReference>
<sequence length="137" mass="15669">MYYPSKKDLWQYPLYWGTIIACFAPLVAGRDYVVLVFTVPLAILLIWGWFCTGYKVNQSYLIIRNGPFKKKVPIKEIKTISKTKNLLAAPALSIDRLEIIYDADNKMALASPKEQLQFLATLKSINPKIELDSKLNQ</sequence>
<evidence type="ECO:0000313" key="4">
    <source>
        <dbReference type="Proteomes" id="UP000076021"/>
    </source>
</evidence>
<feature type="transmembrane region" description="Helical" evidence="1">
    <location>
        <begin position="12"/>
        <end position="28"/>
    </location>
</feature>
<accession>A0A143HBP4</accession>
<dbReference type="InterPro" id="IPR009589">
    <property type="entry name" value="PH_YyaB-like"/>
</dbReference>
<keyword evidence="4" id="KW-1185">Reference proteome</keyword>
<dbReference type="AlphaFoldDB" id="A0A143HBP4"/>
<gene>
    <name evidence="3" type="ORF">ATY39_06415</name>
</gene>
<proteinExistence type="predicted"/>
<keyword evidence="1" id="KW-0472">Membrane</keyword>